<dbReference type="InterPro" id="IPR023606">
    <property type="entry name" value="CoA-Trfase_III_dom_1_sf"/>
</dbReference>
<dbReference type="EMBL" id="CP039865">
    <property type="protein sequence ID" value="QCK84850.1"/>
    <property type="molecule type" value="Genomic_DNA"/>
</dbReference>
<sequence>MGGKIVTGKGPLAGVRIVELAGIGPGPFCGMMLADLGAELIRVDRAGNTPWGAGDSLGRGRKSIAVDLKKPGAADLVLRLVAGADALIEGYRPGVAERLGLGPDACLAVNPKLVYGRMTGWGQEGPLASAPGHDINYLALSGMLWPIGPADRPPPAPLNLVGDFGGGGMMLALGIVAAILSARTTGKGQVVDAAMVDGAAVLGTMIFGMIGAGRWKVEREANMLDGATPFYGVYETSDGKYVSIGSLEPQFYAALLSSLNLTDPRFTKQWDKAMWPDLRAALTATFRSKTRDEWSALLEGGDVCFAPVLDPIEATQHRHNVARGTFQPSDQGVVPKPAPRFSGTPTAIPPMAGVPGSETGAILRAAGFTDTEIAAALEAGIVAGRTER</sequence>
<dbReference type="AlphaFoldDB" id="A0A4D7Q9P6"/>
<dbReference type="SUPFAM" id="SSF89796">
    <property type="entry name" value="CoA-transferase family III (CaiB/BaiF)"/>
    <property type="match status" value="1"/>
</dbReference>
<dbReference type="GO" id="GO:0016740">
    <property type="term" value="F:transferase activity"/>
    <property type="evidence" value="ECO:0007669"/>
    <property type="project" value="UniProtKB-KW"/>
</dbReference>
<organism evidence="1 2">
    <name type="scientific">Phreatobacter aquaticus</name>
    <dbReference type="NCBI Taxonomy" id="2570229"/>
    <lineage>
        <taxon>Bacteria</taxon>
        <taxon>Pseudomonadati</taxon>
        <taxon>Pseudomonadota</taxon>
        <taxon>Alphaproteobacteria</taxon>
        <taxon>Hyphomicrobiales</taxon>
        <taxon>Phreatobacteraceae</taxon>
        <taxon>Phreatobacter</taxon>
    </lineage>
</organism>
<reference evidence="1 2" key="1">
    <citation type="submission" date="2019-04" db="EMBL/GenBank/DDBJ databases">
        <title>Phreatobacter aquaticus sp. nov.</title>
        <authorList>
            <person name="Choi A."/>
            <person name="Baek K."/>
        </authorList>
    </citation>
    <scope>NUCLEOTIDE SEQUENCE [LARGE SCALE GENOMIC DNA]</scope>
    <source>
        <strain evidence="1 2">NMCR1094</strain>
    </source>
</reference>
<dbReference type="Gene3D" id="3.40.50.10540">
    <property type="entry name" value="Crotonobetainyl-coa:carnitine coa-transferase, domain 1"/>
    <property type="match status" value="1"/>
</dbReference>
<keyword evidence="2" id="KW-1185">Reference proteome</keyword>
<dbReference type="Pfam" id="PF02515">
    <property type="entry name" value="CoA_transf_3"/>
    <property type="match status" value="1"/>
</dbReference>
<name>A0A4D7Q9P6_9HYPH</name>
<dbReference type="RefSeq" id="WP_137098184.1">
    <property type="nucleotide sequence ID" value="NZ_CP039865.1"/>
</dbReference>
<dbReference type="OrthoDB" id="9806585at2"/>
<dbReference type="PANTHER" id="PTHR48228:SF5">
    <property type="entry name" value="ALPHA-METHYLACYL-COA RACEMASE"/>
    <property type="match status" value="1"/>
</dbReference>
<gene>
    <name evidence="1" type="ORF">E8L99_03145</name>
</gene>
<evidence type="ECO:0000313" key="2">
    <source>
        <dbReference type="Proteomes" id="UP000298588"/>
    </source>
</evidence>
<keyword evidence="1" id="KW-0808">Transferase</keyword>
<dbReference type="InterPro" id="IPR044855">
    <property type="entry name" value="CoA-Trfase_III_dom3_sf"/>
</dbReference>
<proteinExistence type="predicted"/>
<dbReference type="InterPro" id="IPR050509">
    <property type="entry name" value="CoA-transferase_III"/>
</dbReference>
<accession>A0A4D7Q9P6</accession>
<dbReference type="KEGG" id="paqt:E8L99_03145"/>
<protein>
    <submittedName>
        <fullName evidence="1">CoA transferase</fullName>
    </submittedName>
</protein>
<dbReference type="Gene3D" id="3.30.1540.10">
    <property type="entry name" value="formyl-coa transferase, domain 3"/>
    <property type="match status" value="1"/>
</dbReference>
<dbReference type="PANTHER" id="PTHR48228">
    <property type="entry name" value="SUCCINYL-COA--D-CITRAMALATE COA-TRANSFERASE"/>
    <property type="match status" value="1"/>
</dbReference>
<dbReference type="Proteomes" id="UP000298588">
    <property type="component" value="Chromosome"/>
</dbReference>
<evidence type="ECO:0000313" key="1">
    <source>
        <dbReference type="EMBL" id="QCK84850.1"/>
    </source>
</evidence>
<dbReference type="InterPro" id="IPR003673">
    <property type="entry name" value="CoA-Trfase_fam_III"/>
</dbReference>